<evidence type="ECO:0000313" key="1">
    <source>
        <dbReference type="EMBL" id="ETM53476.1"/>
    </source>
</evidence>
<dbReference type="EMBL" id="KI691333">
    <property type="protein sequence ID" value="ETM53476.1"/>
    <property type="molecule type" value="Genomic_DNA"/>
</dbReference>
<dbReference type="Proteomes" id="UP000054532">
    <property type="component" value="Unassembled WGS sequence"/>
</dbReference>
<dbReference type="AlphaFoldDB" id="W2NY23"/>
<gene>
    <name evidence="1" type="ORF">L914_03051</name>
</gene>
<protein>
    <submittedName>
        <fullName evidence="1">Uncharacterized protein</fullName>
    </submittedName>
</protein>
<organism evidence="1">
    <name type="scientific">Phytophthora nicotianae</name>
    <name type="common">Potato buckeye rot agent</name>
    <name type="synonym">Phytophthora parasitica</name>
    <dbReference type="NCBI Taxonomy" id="4792"/>
    <lineage>
        <taxon>Eukaryota</taxon>
        <taxon>Sar</taxon>
        <taxon>Stramenopiles</taxon>
        <taxon>Oomycota</taxon>
        <taxon>Peronosporomycetes</taxon>
        <taxon>Peronosporales</taxon>
        <taxon>Peronosporaceae</taxon>
        <taxon>Phytophthora</taxon>
    </lineage>
</organism>
<accession>W2NY23</accession>
<name>W2NY23_PHYNI</name>
<sequence>MCSSQDAKNFSQDRTLTAGHNNTFCAAAKADFLADKKLVDGTCNSFVAFWIQC</sequence>
<proteinExistence type="predicted"/>
<reference evidence="1" key="1">
    <citation type="submission" date="2013-11" db="EMBL/GenBank/DDBJ databases">
        <title>The Genome Sequence of Phytophthora parasitica IAC_01/95.</title>
        <authorList>
            <consortium name="The Broad Institute Genomics Platform"/>
            <person name="Russ C."/>
            <person name="Tyler B."/>
            <person name="Panabieres F."/>
            <person name="Shan W."/>
            <person name="Tripathy S."/>
            <person name="Grunwald N."/>
            <person name="Machado M."/>
            <person name="Johnson C.S."/>
            <person name="Arredondo F."/>
            <person name="Hong C."/>
            <person name="Coffey M."/>
            <person name="Young S.K."/>
            <person name="Zeng Q."/>
            <person name="Gargeya S."/>
            <person name="Fitzgerald M."/>
            <person name="Abouelleil A."/>
            <person name="Alvarado L."/>
            <person name="Chapman S.B."/>
            <person name="Gainer-Dewar J."/>
            <person name="Goldberg J."/>
            <person name="Griggs A."/>
            <person name="Gujja S."/>
            <person name="Hansen M."/>
            <person name="Howarth C."/>
            <person name="Imamovic A."/>
            <person name="Ireland A."/>
            <person name="Larimer J."/>
            <person name="McCowan C."/>
            <person name="Murphy C."/>
            <person name="Pearson M."/>
            <person name="Poon T.W."/>
            <person name="Priest M."/>
            <person name="Roberts A."/>
            <person name="Saif S."/>
            <person name="Shea T."/>
            <person name="Sykes S."/>
            <person name="Wortman J."/>
            <person name="Nusbaum C."/>
            <person name="Birren B."/>
        </authorList>
    </citation>
    <scope>NUCLEOTIDE SEQUENCE [LARGE SCALE GENOMIC DNA]</scope>
    <source>
        <strain evidence="1">IAC_01/95</strain>
    </source>
</reference>